<sequence>MFDPVILTTLVAVAETPGSTPAGAWLGLGSG</sequence>
<accession>A0A2C8ZIG7</accession>
<keyword evidence="2" id="KW-1185">Reference proteome</keyword>
<proteinExistence type="predicted"/>
<name>A0A2C8ZIG7_9MICO</name>
<reference evidence="1 2" key="1">
    <citation type="submission" date="2017-09" db="EMBL/GenBank/DDBJ databases">
        <authorList>
            <person name="Ehlers B."/>
            <person name="Leendertz F.H."/>
        </authorList>
    </citation>
    <scope>NUCLEOTIDE SEQUENCE [LARGE SCALE GENOMIC DNA]</scope>
    <source>
        <strain evidence="1 2">CGMCC 1.05381</strain>
    </source>
</reference>
<dbReference type="EMBL" id="OCST01000003">
    <property type="protein sequence ID" value="SOE64490.1"/>
    <property type="molecule type" value="Genomic_DNA"/>
</dbReference>
<dbReference type="Proteomes" id="UP000219440">
    <property type="component" value="Unassembled WGS sequence"/>
</dbReference>
<evidence type="ECO:0000313" key="1">
    <source>
        <dbReference type="EMBL" id="SOE64490.1"/>
    </source>
</evidence>
<organism evidence="1 2">
    <name type="scientific">Salinibacterium xinjiangense</name>
    <dbReference type="NCBI Taxonomy" id="386302"/>
    <lineage>
        <taxon>Bacteria</taxon>
        <taxon>Bacillati</taxon>
        <taxon>Actinomycetota</taxon>
        <taxon>Actinomycetes</taxon>
        <taxon>Micrococcales</taxon>
        <taxon>Microbacteriaceae</taxon>
        <taxon>Salinibacterium</taxon>
    </lineage>
</organism>
<dbReference type="AlphaFoldDB" id="A0A2C8ZIG7"/>
<protein>
    <submittedName>
        <fullName evidence="1">Uncharacterized protein</fullName>
    </submittedName>
</protein>
<evidence type="ECO:0000313" key="2">
    <source>
        <dbReference type="Proteomes" id="UP000219440"/>
    </source>
</evidence>
<gene>
    <name evidence="1" type="ORF">SAMN06296378_1394</name>
</gene>